<proteinExistence type="inferred from homology"/>
<dbReference type="AlphaFoldDB" id="A0A5N6K5X6"/>
<accession>A0A5N6K5X6</accession>
<dbReference type="GO" id="GO:0019781">
    <property type="term" value="F:NEDD8 activating enzyme activity"/>
    <property type="evidence" value="ECO:0007669"/>
    <property type="project" value="UniProtKB-UniRule"/>
</dbReference>
<feature type="domain" description="THIF-type NAD/FAD binding fold" evidence="6">
    <location>
        <begin position="23"/>
        <end position="521"/>
    </location>
</feature>
<dbReference type="EMBL" id="VIGI01000007">
    <property type="protein sequence ID" value="KAB8297940.1"/>
    <property type="molecule type" value="Genomic_DNA"/>
</dbReference>
<keyword evidence="3 4" id="KW-0833">Ubl conjugation pathway</keyword>
<keyword evidence="8" id="KW-1185">Reference proteome</keyword>
<dbReference type="InterPro" id="IPR030667">
    <property type="entry name" value="APP-BP1"/>
</dbReference>
<dbReference type="SUPFAM" id="SSF69572">
    <property type="entry name" value="Activating enzymes of the ubiquitin-like proteins"/>
    <property type="match status" value="1"/>
</dbReference>
<dbReference type="UniPathway" id="UPA00885"/>
<dbReference type="PANTHER" id="PTHR10953:SF29">
    <property type="entry name" value="NEDD8-ACTIVATING ENZYME E1 REGULATORY SUBUNIT"/>
    <property type="match status" value="1"/>
</dbReference>
<dbReference type="GO" id="GO:0005737">
    <property type="term" value="C:cytoplasm"/>
    <property type="evidence" value="ECO:0007669"/>
    <property type="project" value="TreeGrafter"/>
</dbReference>
<dbReference type="Proteomes" id="UP000326757">
    <property type="component" value="Unassembled WGS sequence"/>
</dbReference>
<evidence type="ECO:0000256" key="3">
    <source>
        <dbReference type="ARBA" id="ARBA00022786"/>
    </source>
</evidence>
<dbReference type="InterPro" id="IPR000594">
    <property type="entry name" value="ThiF_NAD_FAD-bd"/>
</dbReference>
<dbReference type="FunFam" id="3.40.50.720:FF:000451">
    <property type="entry name" value="NEDD8-activating enzyme E1 regulatory subunit"/>
    <property type="match status" value="1"/>
</dbReference>
<dbReference type="PIRSF" id="PIRSF039099">
    <property type="entry name" value="APP-BP1"/>
    <property type="match status" value="1"/>
</dbReference>
<evidence type="ECO:0000313" key="7">
    <source>
        <dbReference type="EMBL" id="KAB8297940.1"/>
    </source>
</evidence>
<feature type="region of interest" description="Disordered" evidence="5">
    <location>
        <begin position="1"/>
        <end position="20"/>
    </location>
</feature>
<dbReference type="PANTHER" id="PTHR10953">
    <property type="entry name" value="UBIQUITIN-ACTIVATING ENZYME E1"/>
    <property type="match status" value="1"/>
</dbReference>
<gene>
    <name evidence="7" type="ORF">EYC80_001722</name>
</gene>
<dbReference type="InterPro" id="IPR035985">
    <property type="entry name" value="Ubiquitin-activating_enz"/>
</dbReference>
<dbReference type="Pfam" id="PF00899">
    <property type="entry name" value="ThiF"/>
    <property type="match status" value="1"/>
</dbReference>
<dbReference type="GO" id="GO:0045116">
    <property type="term" value="P:protein neddylation"/>
    <property type="evidence" value="ECO:0007669"/>
    <property type="project" value="UniProtKB-UniRule"/>
</dbReference>
<evidence type="ECO:0000256" key="5">
    <source>
        <dbReference type="SAM" id="MobiDB-lite"/>
    </source>
</evidence>
<evidence type="ECO:0000256" key="1">
    <source>
        <dbReference type="ARBA" id="ARBA00005032"/>
    </source>
</evidence>
<evidence type="ECO:0000256" key="2">
    <source>
        <dbReference type="ARBA" id="ARBA00006868"/>
    </source>
</evidence>
<evidence type="ECO:0000259" key="6">
    <source>
        <dbReference type="Pfam" id="PF00899"/>
    </source>
</evidence>
<dbReference type="Gene3D" id="3.40.50.720">
    <property type="entry name" value="NAD(P)-binding Rossmann-like Domain"/>
    <property type="match status" value="2"/>
</dbReference>
<sequence>MMEVVTEQTPPVLQGPSEKEKKYDRQLRLWAASGQSALENANLLLLNSGSGTVGVETLKNLVLPGIGKFTIADEAIVDEADLGVNFFLDEESLGQSRAERCVKLLQELNPDVKGDWYPKLKDDKLHQLFEVEKEEKYTLIIHSFPIEPKILALAEKYSSAHKVPLISIHSAGFYSYFKTDLPGNFPIVETHPDSTATTDLRLLKPWPELSSFAADLTKNIDTLSDHEHGHIPYLILLLNFLRKWKEEHGSYPGTYKEKTEFRTTVSNGTRRNNAEGGEENFDEAVAAVLKNISVRDLASSVKEVFDYKPTKAESESEFWIIADAVKKFYEKHNELPLPGSVPDMKAQSSIYVQLQNIYKEKARQDIQEVLQTIRAQPRDIKVEKVEEFCKNAAFIKLIRGSDPSTDLQKIAKSEFENDENAPLTMMPLSNLPIYLALRATSHVPSATSPEILAQIDKEIPNASSNPRVAQVAEELARAKGGELHNISSLTGGMVAQEIIKIITKQYVPIDNTCIFDGITSRTQGCLAKGLGGHMIRKHLGNVMHVRCGEQMKINEDLRLSSGHDSGLQ</sequence>
<evidence type="ECO:0000313" key="8">
    <source>
        <dbReference type="Proteomes" id="UP000326757"/>
    </source>
</evidence>
<evidence type="ECO:0000256" key="4">
    <source>
        <dbReference type="PIRNR" id="PIRNR039099"/>
    </source>
</evidence>
<comment type="function">
    <text evidence="4">Regulatory subunit of the dimeric UBA3-ULA1 E1 enzyme.</text>
</comment>
<dbReference type="InterPro" id="IPR045886">
    <property type="entry name" value="ThiF/MoeB/HesA"/>
</dbReference>
<name>A0A5N6K5X6_MONLA</name>
<dbReference type="OrthoDB" id="1708823at2759"/>
<feature type="compositionally biased region" description="Polar residues" evidence="5">
    <location>
        <begin position="1"/>
        <end position="11"/>
    </location>
</feature>
<protein>
    <recommendedName>
        <fullName evidence="4">NEDD8-activating enzyme E1 regulatory subunit</fullName>
    </recommendedName>
</protein>
<comment type="caution">
    <text evidence="7">The sequence shown here is derived from an EMBL/GenBank/DDBJ whole genome shotgun (WGS) entry which is preliminary data.</text>
</comment>
<comment type="similarity">
    <text evidence="2 4">Belongs to the ubiquitin-activating E1 family. ULA1 subfamily.</text>
</comment>
<organism evidence="7 8">
    <name type="scientific">Monilinia laxa</name>
    <name type="common">Brown rot fungus</name>
    <name type="synonym">Sclerotinia laxa</name>
    <dbReference type="NCBI Taxonomy" id="61186"/>
    <lineage>
        <taxon>Eukaryota</taxon>
        <taxon>Fungi</taxon>
        <taxon>Dikarya</taxon>
        <taxon>Ascomycota</taxon>
        <taxon>Pezizomycotina</taxon>
        <taxon>Leotiomycetes</taxon>
        <taxon>Helotiales</taxon>
        <taxon>Sclerotiniaceae</taxon>
        <taxon>Monilinia</taxon>
    </lineage>
</organism>
<comment type="pathway">
    <text evidence="1 4">Protein modification; protein neddylation.</text>
</comment>
<reference evidence="7 8" key="1">
    <citation type="submission" date="2019-06" db="EMBL/GenBank/DDBJ databases">
        <title>Genome Sequence of the Brown Rot Fungal Pathogen Monilinia laxa.</title>
        <authorList>
            <person name="De Miccolis Angelini R.M."/>
            <person name="Landi L."/>
            <person name="Abate D."/>
            <person name="Pollastro S."/>
            <person name="Romanazzi G."/>
            <person name="Faretra F."/>
        </authorList>
    </citation>
    <scope>NUCLEOTIDE SEQUENCE [LARGE SCALE GENOMIC DNA]</scope>
    <source>
        <strain evidence="7 8">Mlax316</strain>
    </source>
</reference>